<dbReference type="GO" id="GO:0005634">
    <property type="term" value="C:nucleus"/>
    <property type="evidence" value="ECO:0007669"/>
    <property type="project" value="TreeGrafter"/>
</dbReference>
<dbReference type="GO" id="GO:0000307">
    <property type="term" value="C:cyclin-dependent protein kinase holoenzyme complex"/>
    <property type="evidence" value="ECO:0007669"/>
    <property type="project" value="TreeGrafter"/>
</dbReference>
<dbReference type="PANTHER" id="PTHR15615:SF108">
    <property type="entry name" value="PROTEIN CNPPD1"/>
    <property type="match status" value="1"/>
</dbReference>
<keyword evidence="3" id="KW-1185">Reference proteome</keyword>
<gene>
    <name evidence="2" type="ORF">FCC1311_081252</name>
</gene>
<dbReference type="EMBL" id="BEYU01000109">
    <property type="protein sequence ID" value="GBG31900.1"/>
    <property type="molecule type" value="Genomic_DNA"/>
</dbReference>
<dbReference type="Pfam" id="PF08613">
    <property type="entry name" value="Cyclin"/>
    <property type="match status" value="1"/>
</dbReference>
<dbReference type="AlphaFoldDB" id="A0A2R5GLZ1"/>
<dbReference type="InterPro" id="IPR036915">
    <property type="entry name" value="Cyclin-like_sf"/>
</dbReference>
<dbReference type="GO" id="GO:0019901">
    <property type="term" value="F:protein kinase binding"/>
    <property type="evidence" value="ECO:0007669"/>
    <property type="project" value="InterPro"/>
</dbReference>
<dbReference type="InParanoid" id="A0A2R5GLZ1"/>
<protein>
    <submittedName>
        <fullName evidence="2">Cyclin-U2-1</fullName>
    </submittedName>
</protein>
<dbReference type="Proteomes" id="UP000241890">
    <property type="component" value="Unassembled WGS sequence"/>
</dbReference>
<organism evidence="2 3">
    <name type="scientific">Hondaea fermentalgiana</name>
    <dbReference type="NCBI Taxonomy" id="2315210"/>
    <lineage>
        <taxon>Eukaryota</taxon>
        <taxon>Sar</taxon>
        <taxon>Stramenopiles</taxon>
        <taxon>Bigyra</taxon>
        <taxon>Labyrinthulomycetes</taxon>
        <taxon>Thraustochytrida</taxon>
        <taxon>Thraustochytriidae</taxon>
        <taxon>Hondaea</taxon>
    </lineage>
</organism>
<dbReference type="InterPro" id="IPR013922">
    <property type="entry name" value="Cyclin_PHO80-like"/>
</dbReference>
<evidence type="ECO:0000313" key="3">
    <source>
        <dbReference type="Proteomes" id="UP000241890"/>
    </source>
</evidence>
<accession>A0A2R5GLZ1</accession>
<dbReference type="SUPFAM" id="SSF47954">
    <property type="entry name" value="Cyclin-like"/>
    <property type="match status" value="1"/>
</dbReference>
<feature type="region of interest" description="Disordered" evidence="1">
    <location>
        <begin position="34"/>
        <end position="78"/>
    </location>
</feature>
<reference evidence="2 3" key="1">
    <citation type="submission" date="2017-12" db="EMBL/GenBank/DDBJ databases">
        <title>Sequencing, de novo assembly and annotation of complete genome of a new Thraustochytrid species, strain FCC1311.</title>
        <authorList>
            <person name="Sedici K."/>
            <person name="Godart F."/>
            <person name="Aiese Cigliano R."/>
            <person name="Sanseverino W."/>
            <person name="Barakat M."/>
            <person name="Ortet P."/>
            <person name="Marechal E."/>
            <person name="Cagnac O."/>
            <person name="Amato A."/>
        </authorList>
    </citation>
    <scope>NUCLEOTIDE SEQUENCE [LARGE SCALE GENOMIC DNA]</scope>
</reference>
<dbReference type="Gene3D" id="1.10.472.10">
    <property type="entry name" value="Cyclin-like"/>
    <property type="match status" value="1"/>
</dbReference>
<dbReference type="OrthoDB" id="337735at2759"/>
<proteinExistence type="predicted"/>
<sequence length="241" mass="26575">MSARKGNVSVLRGARLEAMRPLQLQPLQPLQPLRAKKAALRRQQQQQQQTPSARLLPEAASQQTQARSRTLASGEGGGVNEEEVIRRLSTSLWALASQEDLVESEKRFSVGTVPKRAMDKYVQGIVGFLNDNHDGEATTAGVSPGLVAAVVAVIFVDRLMQRHKDFRVCRSNVHRLFLTAVTLAAKTWRDKAIPNKFMAAVGGIPLQQLNTFELDFCKMVGFDLSSSADEFWHSLAILLNA</sequence>
<dbReference type="PANTHER" id="PTHR15615">
    <property type="match status" value="1"/>
</dbReference>
<evidence type="ECO:0000313" key="2">
    <source>
        <dbReference type="EMBL" id="GBG31900.1"/>
    </source>
</evidence>
<dbReference type="GO" id="GO:0016538">
    <property type="term" value="F:cyclin-dependent protein serine/threonine kinase regulator activity"/>
    <property type="evidence" value="ECO:0007669"/>
    <property type="project" value="TreeGrafter"/>
</dbReference>
<name>A0A2R5GLZ1_9STRA</name>
<comment type="caution">
    <text evidence="2">The sequence shown here is derived from an EMBL/GenBank/DDBJ whole genome shotgun (WGS) entry which is preliminary data.</text>
</comment>
<evidence type="ECO:0000256" key="1">
    <source>
        <dbReference type="SAM" id="MobiDB-lite"/>
    </source>
</evidence>
<feature type="compositionally biased region" description="Polar residues" evidence="1">
    <location>
        <begin position="60"/>
        <end position="71"/>
    </location>
</feature>